<organism evidence="8 9">
    <name type="scientific">Paenibacillus hodogayensis</name>
    <dbReference type="NCBI Taxonomy" id="279208"/>
    <lineage>
        <taxon>Bacteria</taxon>
        <taxon>Bacillati</taxon>
        <taxon>Bacillota</taxon>
        <taxon>Bacilli</taxon>
        <taxon>Bacillales</taxon>
        <taxon>Paenibacillaceae</taxon>
        <taxon>Paenibacillus</taxon>
    </lineage>
</organism>
<dbReference type="Gene3D" id="1.20.1720.10">
    <property type="entry name" value="Multidrug resistance protein D"/>
    <property type="match status" value="1"/>
</dbReference>
<feature type="transmembrane region" description="Helical" evidence="6">
    <location>
        <begin position="315"/>
        <end position="333"/>
    </location>
</feature>
<feature type="transmembrane region" description="Helical" evidence="6">
    <location>
        <begin position="278"/>
        <end position="303"/>
    </location>
</feature>
<evidence type="ECO:0000256" key="4">
    <source>
        <dbReference type="ARBA" id="ARBA00022989"/>
    </source>
</evidence>
<dbReference type="Gene3D" id="1.20.1250.20">
    <property type="entry name" value="MFS general substrate transporter like domains"/>
    <property type="match status" value="1"/>
</dbReference>
<dbReference type="Proteomes" id="UP001589619">
    <property type="component" value="Unassembled WGS sequence"/>
</dbReference>
<protein>
    <submittedName>
        <fullName evidence="8">MFS transporter</fullName>
    </submittedName>
</protein>
<feature type="domain" description="Major facilitator superfamily (MFS) profile" evidence="7">
    <location>
        <begin position="22"/>
        <end position="475"/>
    </location>
</feature>
<sequence length="475" mass="49066">MKPNMKSVTSKRLQKQGSSTLLLAVFALSVLVAAITVDMVNPVLPLISDQLEASEAHVSWVVSGIALMLAIGVPLYGRMSDFFELKKLFSFAVSILSLGSLICAFAPNLLVLVLGRMVQGAGMSAIPVLSVIAISKVFAPGKQGGALGIIAGCIGVGTAGGPILGGKIGQLIGWQSLFWITFLLSLLIVIGALCALPKIEPALEARQHRKFDLLGGGLLGLTAGLLLFGVTQGETAGFFSFPALGSMTGSLLALIGFVWRIVTVEHPFVPPLLFKNRFYVSSVMVAVFSMFAYFSVLVFVPLLVVEVHGLFPGQAGMLLLPGGAAVAILSPFIGRISDRLGTKRLIMVGVTVMGISTLFLSTYASGASPVLVGLGVLGAGIAFALTTSPANNAAVSALTQEQVGVGMGIFQGGLYLGAGVGAGMIGALLTARREAANAWNPLYGLDAIPYSDAFLAAAASVCIAWIAALGLRNDS</sequence>
<gene>
    <name evidence="8" type="ORF">ACFFNY_06100</name>
</gene>
<dbReference type="InterPro" id="IPR011701">
    <property type="entry name" value="MFS"/>
</dbReference>
<keyword evidence="4 6" id="KW-1133">Transmembrane helix</keyword>
<evidence type="ECO:0000256" key="6">
    <source>
        <dbReference type="SAM" id="Phobius"/>
    </source>
</evidence>
<dbReference type="InterPro" id="IPR020846">
    <property type="entry name" value="MFS_dom"/>
</dbReference>
<evidence type="ECO:0000259" key="7">
    <source>
        <dbReference type="PROSITE" id="PS50850"/>
    </source>
</evidence>
<feature type="transmembrane region" description="Helical" evidence="6">
    <location>
        <begin position="120"/>
        <end position="139"/>
    </location>
</feature>
<keyword evidence="5 6" id="KW-0472">Membrane</keyword>
<reference evidence="8 9" key="1">
    <citation type="submission" date="2024-09" db="EMBL/GenBank/DDBJ databases">
        <authorList>
            <person name="Sun Q."/>
            <person name="Mori K."/>
        </authorList>
    </citation>
    <scope>NUCLEOTIDE SEQUENCE [LARGE SCALE GENOMIC DNA]</scope>
    <source>
        <strain evidence="8 9">JCM 12520</strain>
    </source>
</reference>
<dbReference type="PANTHER" id="PTHR42718">
    <property type="entry name" value="MAJOR FACILITATOR SUPERFAMILY MULTIDRUG TRANSPORTER MFSC"/>
    <property type="match status" value="1"/>
</dbReference>
<feature type="transmembrane region" description="Helical" evidence="6">
    <location>
        <begin position="177"/>
        <end position="199"/>
    </location>
</feature>
<proteinExistence type="predicted"/>
<evidence type="ECO:0000256" key="5">
    <source>
        <dbReference type="ARBA" id="ARBA00023136"/>
    </source>
</evidence>
<accession>A0ABV5VS85</accession>
<keyword evidence="3 6" id="KW-0812">Transmembrane</keyword>
<keyword evidence="2" id="KW-0813">Transport</keyword>
<dbReference type="EMBL" id="JBHMAG010000004">
    <property type="protein sequence ID" value="MFB9751139.1"/>
    <property type="molecule type" value="Genomic_DNA"/>
</dbReference>
<dbReference type="CDD" id="cd17321">
    <property type="entry name" value="MFS_MMR_MDR_like"/>
    <property type="match status" value="1"/>
</dbReference>
<feature type="transmembrane region" description="Helical" evidence="6">
    <location>
        <begin position="448"/>
        <end position="471"/>
    </location>
</feature>
<dbReference type="PRINTS" id="PR01035">
    <property type="entry name" value="TCRTETA"/>
</dbReference>
<dbReference type="RefSeq" id="WP_344905992.1">
    <property type="nucleotide sequence ID" value="NZ_BAAAYO010000002.1"/>
</dbReference>
<evidence type="ECO:0000256" key="2">
    <source>
        <dbReference type="ARBA" id="ARBA00022448"/>
    </source>
</evidence>
<feature type="transmembrane region" description="Helical" evidence="6">
    <location>
        <begin position="370"/>
        <end position="391"/>
    </location>
</feature>
<dbReference type="InterPro" id="IPR036259">
    <property type="entry name" value="MFS_trans_sf"/>
</dbReference>
<feature type="transmembrane region" description="Helical" evidence="6">
    <location>
        <begin position="211"/>
        <end position="230"/>
    </location>
</feature>
<dbReference type="InterPro" id="IPR001958">
    <property type="entry name" value="Tet-R_TetA/multi-R_MdtG-like"/>
</dbReference>
<evidence type="ECO:0000256" key="1">
    <source>
        <dbReference type="ARBA" id="ARBA00004651"/>
    </source>
</evidence>
<comment type="subcellular location">
    <subcellularLocation>
        <location evidence="1">Cell membrane</location>
        <topology evidence="1">Multi-pass membrane protein</topology>
    </subcellularLocation>
</comment>
<dbReference type="PANTHER" id="PTHR42718:SF9">
    <property type="entry name" value="MAJOR FACILITATOR SUPERFAMILY MULTIDRUG TRANSPORTER MFSC"/>
    <property type="match status" value="1"/>
</dbReference>
<comment type="caution">
    <text evidence="8">The sequence shown here is derived from an EMBL/GenBank/DDBJ whole genome shotgun (WGS) entry which is preliminary data.</text>
</comment>
<evidence type="ECO:0000313" key="9">
    <source>
        <dbReference type="Proteomes" id="UP001589619"/>
    </source>
</evidence>
<evidence type="ECO:0000313" key="8">
    <source>
        <dbReference type="EMBL" id="MFB9751139.1"/>
    </source>
</evidence>
<dbReference type="SUPFAM" id="SSF103473">
    <property type="entry name" value="MFS general substrate transporter"/>
    <property type="match status" value="1"/>
</dbReference>
<keyword evidence="9" id="KW-1185">Reference proteome</keyword>
<feature type="transmembrane region" description="Helical" evidence="6">
    <location>
        <begin position="403"/>
        <end position="428"/>
    </location>
</feature>
<dbReference type="Pfam" id="PF07690">
    <property type="entry name" value="MFS_1"/>
    <property type="match status" value="1"/>
</dbReference>
<name>A0ABV5VS85_9BACL</name>
<feature type="transmembrane region" description="Helical" evidence="6">
    <location>
        <begin position="57"/>
        <end position="76"/>
    </location>
</feature>
<feature type="transmembrane region" description="Helical" evidence="6">
    <location>
        <begin position="236"/>
        <end position="258"/>
    </location>
</feature>
<dbReference type="PROSITE" id="PS50850">
    <property type="entry name" value="MFS"/>
    <property type="match status" value="1"/>
</dbReference>
<feature type="transmembrane region" description="Helical" evidence="6">
    <location>
        <begin position="88"/>
        <end position="114"/>
    </location>
</feature>
<feature type="transmembrane region" description="Helical" evidence="6">
    <location>
        <begin position="345"/>
        <end position="364"/>
    </location>
</feature>
<feature type="transmembrane region" description="Helical" evidence="6">
    <location>
        <begin position="146"/>
        <end position="165"/>
    </location>
</feature>
<evidence type="ECO:0000256" key="3">
    <source>
        <dbReference type="ARBA" id="ARBA00022692"/>
    </source>
</evidence>